<organism evidence="2 3">
    <name type="scientific">Spiroplasma culicicola AES-1</name>
    <dbReference type="NCBI Taxonomy" id="1276246"/>
    <lineage>
        <taxon>Bacteria</taxon>
        <taxon>Bacillati</taxon>
        <taxon>Mycoplasmatota</taxon>
        <taxon>Mollicutes</taxon>
        <taxon>Entomoplasmatales</taxon>
        <taxon>Spiroplasmataceae</taxon>
        <taxon>Spiroplasma</taxon>
    </lineage>
</organism>
<feature type="coiled-coil region" evidence="1">
    <location>
        <begin position="38"/>
        <end position="65"/>
    </location>
</feature>
<dbReference type="KEGG" id="scq:SCULI_v1c06880"/>
<accession>W6AH66</accession>
<gene>
    <name evidence="2" type="ORF">SCULI_v1c06880</name>
</gene>
<keyword evidence="3" id="KW-1185">Reference proteome</keyword>
<dbReference type="Proteomes" id="UP000019267">
    <property type="component" value="Chromosome"/>
</dbReference>
<dbReference type="HOGENOM" id="CLU_2829049_0_0_14"/>
<evidence type="ECO:0000313" key="3">
    <source>
        <dbReference type="Proteomes" id="UP000019267"/>
    </source>
</evidence>
<evidence type="ECO:0000256" key="1">
    <source>
        <dbReference type="SAM" id="Coils"/>
    </source>
</evidence>
<dbReference type="STRING" id="1276246.SCULI_v1c06880"/>
<reference evidence="2 3" key="1">
    <citation type="journal article" date="2014" name="Genome Biol. Evol.">
        <title>Molecular evolution of the substrate utilization strategies and putative virulence factors in mosquito-associated Spiroplasma species.</title>
        <authorList>
            <person name="Chang T.H."/>
            <person name="Lo W.S."/>
            <person name="Ku C."/>
            <person name="Chen L.L."/>
            <person name="Kuo C.H."/>
        </authorList>
    </citation>
    <scope>NUCLEOTIDE SEQUENCE [LARGE SCALE GENOMIC DNA]</scope>
    <source>
        <strain evidence="2">AES-1</strain>
    </source>
</reference>
<name>W6AH66_9MOLU</name>
<proteinExistence type="predicted"/>
<sequence length="66" mass="8071">MGTCAKAIEKNNQIWEEKFEKNNQTWETRFEKNYQNWMQTLEVLKDIHKSEINRLNEEIKKLKGDK</sequence>
<dbReference type="EMBL" id="CP006681">
    <property type="protein sequence ID" value="AHI53029.1"/>
    <property type="molecule type" value="Genomic_DNA"/>
</dbReference>
<keyword evidence="1" id="KW-0175">Coiled coil</keyword>
<protein>
    <submittedName>
        <fullName evidence="2">Uncharacterized protein</fullName>
    </submittedName>
</protein>
<evidence type="ECO:0000313" key="2">
    <source>
        <dbReference type="EMBL" id="AHI53029.1"/>
    </source>
</evidence>
<dbReference type="PATRIC" id="fig|1276246.3.peg.686"/>
<dbReference type="AlphaFoldDB" id="W6AH66"/>